<feature type="transmembrane region" description="Helical" evidence="7">
    <location>
        <begin position="12"/>
        <end position="33"/>
    </location>
</feature>
<dbReference type="PROSITE" id="PS50928">
    <property type="entry name" value="ABC_TM1"/>
    <property type="match status" value="1"/>
</dbReference>
<evidence type="ECO:0000313" key="9">
    <source>
        <dbReference type="EMBL" id="MDC3419589.1"/>
    </source>
</evidence>
<evidence type="ECO:0000259" key="8">
    <source>
        <dbReference type="PROSITE" id="PS50928"/>
    </source>
</evidence>
<comment type="similarity">
    <text evidence="7">Belongs to the binding-protein-dependent transport system permease family.</text>
</comment>
<dbReference type="InterPro" id="IPR035906">
    <property type="entry name" value="MetI-like_sf"/>
</dbReference>
<organism evidence="9 10">
    <name type="scientific">Aquibacillus koreensis</name>
    <dbReference type="NCBI Taxonomy" id="279446"/>
    <lineage>
        <taxon>Bacteria</taxon>
        <taxon>Bacillati</taxon>
        <taxon>Bacillota</taxon>
        <taxon>Bacilli</taxon>
        <taxon>Bacillales</taxon>
        <taxon>Bacillaceae</taxon>
        <taxon>Aquibacillus</taxon>
    </lineage>
</organism>
<proteinExistence type="inferred from homology"/>
<evidence type="ECO:0000256" key="7">
    <source>
        <dbReference type="RuleBase" id="RU363032"/>
    </source>
</evidence>
<reference evidence="9" key="1">
    <citation type="submission" date="2022-06" db="EMBL/GenBank/DDBJ databases">
        <title>Aquibacillus sp. a new bacterium isolated from soil saline samples.</title>
        <authorList>
            <person name="Galisteo C."/>
            <person name="De La Haba R."/>
            <person name="Sanchez-Porro C."/>
            <person name="Ventosa A."/>
        </authorList>
    </citation>
    <scope>NUCLEOTIDE SEQUENCE</scope>
    <source>
        <strain evidence="9">JCM 12387</strain>
    </source>
</reference>
<dbReference type="SUPFAM" id="SSF161098">
    <property type="entry name" value="MetI-like"/>
    <property type="match status" value="1"/>
</dbReference>
<comment type="caution">
    <text evidence="9">The sequence shown here is derived from an EMBL/GenBank/DDBJ whole genome shotgun (WGS) entry which is preliminary data.</text>
</comment>
<evidence type="ECO:0000256" key="1">
    <source>
        <dbReference type="ARBA" id="ARBA00004651"/>
    </source>
</evidence>
<evidence type="ECO:0000256" key="2">
    <source>
        <dbReference type="ARBA" id="ARBA00022448"/>
    </source>
</evidence>
<protein>
    <submittedName>
        <fullName evidence="9">Carbohydrate ABC transporter permease</fullName>
    </submittedName>
</protein>
<sequence>MGQNTTSKIKKTLLILFFVFTSFIVLFPFYVMFISGFKPASELFSNGLNVSMALDTLTIENYIYLFTEGKEYFRWYFNSIIITIITTIGSVILSSFAGYALAIYKFKGRNLIFGLVIFLLLVPVDILMLPLYKVMIFLGLVDTYSGVILPFIVTPFVIFFFRQYAIGLPKEIIESARIDGCTEFGCYARIMAPMMLPAFGAMSIIQAMNSWNNFLWPLIVLRSNESMTLPIGLASLISPYGNNYGMLLTGSTLTVIPILIVFLFFQRYFVSGITVGGVKG</sequence>
<keyword evidence="10" id="KW-1185">Reference proteome</keyword>
<feature type="transmembrane region" description="Helical" evidence="7">
    <location>
        <begin position="75"/>
        <end position="104"/>
    </location>
</feature>
<keyword evidence="2 7" id="KW-0813">Transport</keyword>
<evidence type="ECO:0000256" key="3">
    <source>
        <dbReference type="ARBA" id="ARBA00022475"/>
    </source>
</evidence>
<feature type="transmembrane region" description="Helical" evidence="7">
    <location>
        <begin position="144"/>
        <end position="165"/>
    </location>
</feature>
<feature type="transmembrane region" description="Helical" evidence="7">
    <location>
        <begin position="186"/>
        <end position="208"/>
    </location>
</feature>
<dbReference type="Proteomes" id="UP001145072">
    <property type="component" value="Unassembled WGS sequence"/>
</dbReference>
<evidence type="ECO:0000313" key="10">
    <source>
        <dbReference type="Proteomes" id="UP001145072"/>
    </source>
</evidence>
<accession>A0A9X4AHD1</accession>
<keyword evidence="3" id="KW-1003">Cell membrane</keyword>
<name>A0A9X4AHD1_9BACI</name>
<dbReference type="Gene3D" id="1.10.3720.10">
    <property type="entry name" value="MetI-like"/>
    <property type="match status" value="1"/>
</dbReference>
<dbReference type="PANTHER" id="PTHR43744:SF2">
    <property type="entry name" value="ARABINOOLIGOSACCHARIDES TRANSPORT SYSTEM PERMEASE PROTEIN ARAQ"/>
    <property type="match status" value="1"/>
</dbReference>
<keyword evidence="6 7" id="KW-0472">Membrane</keyword>
<evidence type="ECO:0000256" key="6">
    <source>
        <dbReference type="ARBA" id="ARBA00023136"/>
    </source>
</evidence>
<dbReference type="AlphaFoldDB" id="A0A9X4AHD1"/>
<feature type="transmembrane region" description="Helical" evidence="7">
    <location>
        <begin position="111"/>
        <end position="132"/>
    </location>
</feature>
<dbReference type="EMBL" id="JAMQJZ010000002">
    <property type="protein sequence ID" value="MDC3419589.1"/>
    <property type="molecule type" value="Genomic_DNA"/>
</dbReference>
<feature type="transmembrane region" description="Helical" evidence="7">
    <location>
        <begin position="244"/>
        <end position="265"/>
    </location>
</feature>
<dbReference type="CDD" id="cd06261">
    <property type="entry name" value="TM_PBP2"/>
    <property type="match status" value="1"/>
</dbReference>
<dbReference type="RefSeq" id="WP_259866791.1">
    <property type="nucleotide sequence ID" value="NZ_JAMQJZ010000002.1"/>
</dbReference>
<keyword evidence="5 7" id="KW-1133">Transmembrane helix</keyword>
<dbReference type="GO" id="GO:0055085">
    <property type="term" value="P:transmembrane transport"/>
    <property type="evidence" value="ECO:0007669"/>
    <property type="project" value="InterPro"/>
</dbReference>
<dbReference type="PANTHER" id="PTHR43744">
    <property type="entry name" value="ABC TRANSPORTER PERMEASE PROTEIN MG189-RELATED-RELATED"/>
    <property type="match status" value="1"/>
</dbReference>
<comment type="subcellular location">
    <subcellularLocation>
        <location evidence="1 7">Cell membrane</location>
        <topology evidence="1 7">Multi-pass membrane protein</topology>
    </subcellularLocation>
</comment>
<gene>
    <name evidence="9" type="ORF">NC661_04325</name>
</gene>
<dbReference type="GO" id="GO:0005886">
    <property type="term" value="C:plasma membrane"/>
    <property type="evidence" value="ECO:0007669"/>
    <property type="project" value="UniProtKB-SubCell"/>
</dbReference>
<dbReference type="Pfam" id="PF00528">
    <property type="entry name" value="BPD_transp_1"/>
    <property type="match status" value="1"/>
</dbReference>
<evidence type="ECO:0000256" key="5">
    <source>
        <dbReference type="ARBA" id="ARBA00022989"/>
    </source>
</evidence>
<dbReference type="InterPro" id="IPR000515">
    <property type="entry name" value="MetI-like"/>
</dbReference>
<feature type="domain" description="ABC transmembrane type-1" evidence="8">
    <location>
        <begin position="76"/>
        <end position="265"/>
    </location>
</feature>
<keyword evidence="4 7" id="KW-0812">Transmembrane</keyword>
<evidence type="ECO:0000256" key="4">
    <source>
        <dbReference type="ARBA" id="ARBA00022692"/>
    </source>
</evidence>